<accession>A0A644WJC5</accession>
<proteinExistence type="predicted"/>
<dbReference type="GO" id="GO:0008800">
    <property type="term" value="F:beta-lactamase activity"/>
    <property type="evidence" value="ECO:0007669"/>
    <property type="project" value="InterPro"/>
</dbReference>
<comment type="caution">
    <text evidence="2">The sequence shown here is derived from an EMBL/GenBank/DDBJ whole genome shotgun (WGS) entry which is preliminary data.</text>
</comment>
<dbReference type="AlphaFoldDB" id="A0A644WJC5"/>
<dbReference type="PANTHER" id="PTHR35333:SF5">
    <property type="entry name" value="CONSERVED LIPOPROTEIN LPQF-RELATED"/>
    <property type="match status" value="1"/>
</dbReference>
<protein>
    <recommendedName>
        <fullName evidence="1">Beta-lactamase class A catalytic domain-containing protein</fullName>
    </recommendedName>
</protein>
<reference evidence="2" key="1">
    <citation type="submission" date="2019-08" db="EMBL/GenBank/DDBJ databases">
        <authorList>
            <person name="Kucharzyk K."/>
            <person name="Murdoch R.W."/>
            <person name="Higgins S."/>
            <person name="Loffler F."/>
        </authorList>
    </citation>
    <scope>NUCLEOTIDE SEQUENCE</scope>
</reference>
<evidence type="ECO:0000259" key="1">
    <source>
        <dbReference type="Pfam" id="PF13354"/>
    </source>
</evidence>
<dbReference type="InterPro" id="IPR045155">
    <property type="entry name" value="Beta-lactam_cat"/>
</dbReference>
<dbReference type="SUPFAM" id="SSF56601">
    <property type="entry name" value="beta-lactamase/transpeptidase-like"/>
    <property type="match status" value="1"/>
</dbReference>
<dbReference type="Gene3D" id="3.40.710.10">
    <property type="entry name" value="DD-peptidase/beta-lactamase superfamily"/>
    <property type="match status" value="1"/>
</dbReference>
<feature type="domain" description="Beta-lactamase class A catalytic" evidence="1">
    <location>
        <begin position="128"/>
        <end position="226"/>
    </location>
</feature>
<gene>
    <name evidence="2" type="ORF">SDC9_48600</name>
</gene>
<dbReference type="Pfam" id="PF13354">
    <property type="entry name" value="Beta-lactamase2"/>
    <property type="match status" value="1"/>
</dbReference>
<dbReference type="InterPro" id="IPR000871">
    <property type="entry name" value="Beta-lactam_class-A"/>
</dbReference>
<organism evidence="2">
    <name type="scientific">bioreactor metagenome</name>
    <dbReference type="NCBI Taxonomy" id="1076179"/>
    <lineage>
        <taxon>unclassified sequences</taxon>
        <taxon>metagenomes</taxon>
        <taxon>ecological metagenomes</taxon>
    </lineage>
</organism>
<dbReference type="InterPro" id="IPR012338">
    <property type="entry name" value="Beta-lactam/transpept-like"/>
</dbReference>
<dbReference type="PANTHER" id="PTHR35333">
    <property type="entry name" value="BETA-LACTAMASE"/>
    <property type="match status" value="1"/>
</dbReference>
<evidence type="ECO:0000313" key="2">
    <source>
        <dbReference type="EMBL" id="MPM02354.1"/>
    </source>
</evidence>
<name>A0A644WJC5_9ZZZZ</name>
<dbReference type="EMBL" id="VSSQ01000862">
    <property type="protein sequence ID" value="MPM02354.1"/>
    <property type="molecule type" value="Genomic_DNA"/>
</dbReference>
<dbReference type="GO" id="GO:0046677">
    <property type="term" value="P:response to antibiotic"/>
    <property type="evidence" value="ECO:0007669"/>
    <property type="project" value="InterPro"/>
</dbReference>
<dbReference type="GO" id="GO:0030655">
    <property type="term" value="P:beta-lactam antibiotic catabolic process"/>
    <property type="evidence" value="ECO:0007669"/>
    <property type="project" value="InterPro"/>
</dbReference>
<sequence>MLLFALGISLFADEASTLESLFTKGPESIDYAAQFERAVPLAVMHQILDQFSAQLGPFKQVKGSTNPYTLVFDEGTVTAYISLDGSNQVAGLQFTEVIRARLTLADAVKQIIDLDADTAILIRKNAETVVAHNADIPLAVGSAFKLGILAAVEDAVRENKLQWFQSVRLLSMWKSLPTGILQDWPTGSRLTIETLATLMISQSDNTATDALMSLVGRNSVGSYLSNSRPVLSTAEAFRLKNPANSDLLARYRTGSSAEKEKVLDQIKSRPLMEPGLLSGNPVAIDIEWFMTAHELASLIERLQVLPLMTVNAGLATKERWHRVAYKGGSEPGVLNLTTYLEDEEHNRHTVVVTVNNAQSPLDEKFIMETYQAILNLLE</sequence>